<dbReference type="GO" id="GO:0005524">
    <property type="term" value="F:ATP binding"/>
    <property type="evidence" value="ECO:0007669"/>
    <property type="project" value="InterPro"/>
</dbReference>
<sequence length="110" mass="12766">MKFEDDIRTRAEQRVLACLLRKNIALCHCSWLMPHYFSHDQHGMIFAAIRSLIAQGRVADMETVFWYLDETYPRFHVSGDYLAFLAEDLDVTVVHCGYYAAKLLVPGERP</sequence>
<proteinExistence type="predicted"/>
<feature type="domain" description="DNA helicase DnaB-like N-terminal" evidence="4">
    <location>
        <begin position="9"/>
        <end position="101"/>
    </location>
</feature>
<evidence type="ECO:0000256" key="3">
    <source>
        <dbReference type="ARBA" id="ARBA00023125"/>
    </source>
</evidence>
<dbReference type="Proteomes" id="UP000071859">
    <property type="component" value="Unassembled WGS sequence"/>
</dbReference>
<evidence type="ECO:0000259" key="4">
    <source>
        <dbReference type="Pfam" id="PF00772"/>
    </source>
</evidence>
<dbReference type="EMBL" id="FCOX02000097">
    <property type="protein sequence ID" value="SAL05987.1"/>
    <property type="molecule type" value="Genomic_DNA"/>
</dbReference>
<dbReference type="GO" id="GO:0003677">
    <property type="term" value="F:DNA binding"/>
    <property type="evidence" value="ECO:0007669"/>
    <property type="project" value="UniProtKB-KW"/>
</dbReference>
<keyword evidence="2" id="KW-0235">DNA replication</keyword>
<dbReference type="Pfam" id="PF00772">
    <property type="entry name" value="DnaB"/>
    <property type="match status" value="1"/>
</dbReference>
<accession>A0A158EJA4</accession>
<dbReference type="Gene3D" id="1.10.860.10">
    <property type="entry name" value="DNAb Helicase, Chain A"/>
    <property type="match status" value="1"/>
</dbReference>
<keyword evidence="6" id="KW-1185">Reference proteome</keyword>
<dbReference type="GO" id="GO:0003678">
    <property type="term" value="F:DNA helicase activity"/>
    <property type="evidence" value="ECO:0007669"/>
    <property type="project" value="InterPro"/>
</dbReference>
<name>A0A158EJA4_9BURK</name>
<comment type="caution">
    <text evidence="5">The sequence shown here is derived from an EMBL/GenBank/DDBJ whole genome shotgun (WGS) entry which is preliminary data.</text>
</comment>
<dbReference type="InterPro" id="IPR007693">
    <property type="entry name" value="DNA_helicase_DnaB-like_N"/>
</dbReference>
<dbReference type="GO" id="GO:1990077">
    <property type="term" value="C:primosome complex"/>
    <property type="evidence" value="ECO:0007669"/>
    <property type="project" value="UniProtKB-KW"/>
</dbReference>
<keyword evidence="1" id="KW-0639">Primosome</keyword>
<dbReference type="SUPFAM" id="SSF48024">
    <property type="entry name" value="N-terminal domain of DnaB helicase"/>
    <property type="match status" value="1"/>
</dbReference>
<evidence type="ECO:0000256" key="1">
    <source>
        <dbReference type="ARBA" id="ARBA00022515"/>
    </source>
</evidence>
<protein>
    <recommendedName>
        <fullName evidence="4">DNA helicase DnaB-like N-terminal domain-containing protein</fullName>
    </recommendedName>
</protein>
<evidence type="ECO:0000313" key="6">
    <source>
        <dbReference type="Proteomes" id="UP000071859"/>
    </source>
</evidence>
<reference evidence="5" key="1">
    <citation type="submission" date="2016-01" db="EMBL/GenBank/DDBJ databases">
        <authorList>
            <person name="Peeters C."/>
        </authorList>
    </citation>
    <scope>NUCLEOTIDE SEQUENCE</scope>
    <source>
        <strain evidence="5">LMG 29321</strain>
    </source>
</reference>
<organism evidence="5 6">
    <name type="scientific">Caballeronia calidae</name>
    <dbReference type="NCBI Taxonomy" id="1777139"/>
    <lineage>
        <taxon>Bacteria</taxon>
        <taxon>Pseudomonadati</taxon>
        <taxon>Pseudomonadota</taxon>
        <taxon>Betaproteobacteria</taxon>
        <taxon>Burkholderiales</taxon>
        <taxon>Burkholderiaceae</taxon>
        <taxon>Caballeronia</taxon>
    </lineage>
</organism>
<gene>
    <name evidence="5" type="ORF">AWB78_07811</name>
</gene>
<dbReference type="AlphaFoldDB" id="A0A158EJA4"/>
<evidence type="ECO:0000313" key="5">
    <source>
        <dbReference type="EMBL" id="SAL05987.1"/>
    </source>
</evidence>
<dbReference type="OrthoDB" id="9115419at2"/>
<dbReference type="InterPro" id="IPR036185">
    <property type="entry name" value="DNA_heli_DnaB-like_N_sf"/>
</dbReference>
<dbReference type="InterPro" id="IPR016136">
    <property type="entry name" value="DNA_helicase_N/primase_C"/>
</dbReference>
<dbReference type="RefSeq" id="WP_062611919.1">
    <property type="nucleotide sequence ID" value="NZ_FCOX02000097.1"/>
</dbReference>
<evidence type="ECO:0000256" key="2">
    <source>
        <dbReference type="ARBA" id="ARBA00022705"/>
    </source>
</evidence>
<keyword evidence="3" id="KW-0238">DNA-binding</keyword>
<dbReference type="GO" id="GO:0006269">
    <property type="term" value="P:DNA replication, synthesis of primer"/>
    <property type="evidence" value="ECO:0007669"/>
    <property type="project" value="UniProtKB-KW"/>
</dbReference>